<dbReference type="CDD" id="cd17643">
    <property type="entry name" value="A_NRPS_Cytc1-like"/>
    <property type="match status" value="1"/>
</dbReference>
<dbReference type="PANTHER" id="PTHR45527:SF14">
    <property type="entry name" value="PLIPASTATIN SYNTHASE SUBUNIT B"/>
    <property type="match status" value="1"/>
</dbReference>
<dbReference type="Gene3D" id="3.30.300.30">
    <property type="match status" value="5"/>
</dbReference>
<dbReference type="GO" id="GO:0017000">
    <property type="term" value="P:antibiotic biosynthetic process"/>
    <property type="evidence" value="ECO:0007669"/>
    <property type="project" value="UniProtKB-KW"/>
</dbReference>
<dbReference type="Gene3D" id="3.30.559.30">
    <property type="entry name" value="Nonribosomal peptide synthetase, condensation domain"/>
    <property type="match status" value="7"/>
</dbReference>
<comment type="cofactor">
    <cofactor evidence="1">
        <name>pantetheine 4'-phosphate</name>
        <dbReference type="ChEBI" id="CHEBI:47942"/>
    </cofactor>
</comment>
<evidence type="ECO:0000256" key="2">
    <source>
        <dbReference type="ARBA" id="ARBA00006432"/>
    </source>
</evidence>
<dbReference type="SUPFAM" id="SSF47336">
    <property type="entry name" value="ACP-like"/>
    <property type="match status" value="5"/>
</dbReference>
<keyword evidence="4" id="KW-0597">Phosphoprotein</keyword>
<dbReference type="InterPro" id="IPR042099">
    <property type="entry name" value="ANL_N_sf"/>
</dbReference>
<dbReference type="PROSITE" id="PS50075">
    <property type="entry name" value="CARRIER"/>
    <property type="match status" value="5"/>
</dbReference>
<feature type="domain" description="Carrier" evidence="9">
    <location>
        <begin position="3153"/>
        <end position="3227"/>
    </location>
</feature>
<evidence type="ECO:0000256" key="3">
    <source>
        <dbReference type="ARBA" id="ARBA00022450"/>
    </source>
</evidence>
<dbReference type="CDD" id="cd19543">
    <property type="entry name" value="DCL_NRPS"/>
    <property type="match status" value="1"/>
</dbReference>
<dbReference type="Pfam" id="PF00501">
    <property type="entry name" value="AMP-binding"/>
    <property type="match status" value="5"/>
</dbReference>
<dbReference type="InterPro" id="IPR036736">
    <property type="entry name" value="ACP-like_sf"/>
</dbReference>
<dbReference type="NCBIfam" id="TIGR01720">
    <property type="entry name" value="NRPS-para261"/>
    <property type="match status" value="1"/>
</dbReference>
<dbReference type="CDD" id="cd19534">
    <property type="entry name" value="E_NRPS"/>
    <property type="match status" value="1"/>
</dbReference>
<feature type="domain" description="Carrier" evidence="9">
    <location>
        <begin position="980"/>
        <end position="1055"/>
    </location>
</feature>
<accession>A0A1X7LV46</accession>
<evidence type="ECO:0000256" key="4">
    <source>
        <dbReference type="ARBA" id="ARBA00022553"/>
    </source>
</evidence>
<dbReference type="SUPFAM" id="SSF56801">
    <property type="entry name" value="Acetyl-CoA synthetase-like"/>
    <property type="match status" value="5"/>
</dbReference>
<organism evidence="11 12">
    <name type="scientific">Paenibacillus aquistagni</name>
    <dbReference type="NCBI Taxonomy" id="1852522"/>
    <lineage>
        <taxon>Bacteria</taxon>
        <taxon>Bacillati</taxon>
        <taxon>Bacillota</taxon>
        <taxon>Bacilli</taxon>
        <taxon>Bacillales</taxon>
        <taxon>Paenibacillaceae</taxon>
        <taxon>Paenibacillus</taxon>
    </lineage>
</organism>
<proteinExistence type="inferred from homology"/>
<dbReference type="InterPro" id="IPR020845">
    <property type="entry name" value="AMP-binding_CS"/>
</dbReference>
<evidence type="ECO:0000259" key="10">
    <source>
        <dbReference type="PROSITE" id="PS50206"/>
    </source>
</evidence>
<evidence type="ECO:0000313" key="12">
    <source>
        <dbReference type="Proteomes" id="UP000193834"/>
    </source>
</evidence>
<gene>
    <name evidence="11" type="ORF">SAMN06295960_4528</name>
</gene>
<evidence type="ECO:0000256" key="1">
    <source>
        <dbReference type="ARBA" id="ARBA00001957"/>
    </source>
</evidence>
<evidence type="ECO:0000259" key="9">
    <source>
        <dbReference type="PROSITE" id="PS50075"/>
    </source>
</evidence>
<dbReference type="InterPro" id="IPR020806">
    <property type="entry name" value="PKS_PP-bd"/>
</dbReference>
<dbReference type="PROSITE" id="PS00455">
    <property type="entry name" value="AMP_BINDING"/>
    <property type="match status" value="5"/>
</dbReference>
<reference evidence="11 12" key="1">
    <citation type="submission" date="2017-04" db="EMBL/GenBank/DDBJ databases">
        <authorList>
            <person name="Afonso C.L."/>
            <person name="Miller P.J."/>
            <person name="Scott M.A."/>
            <person name="Spackman E."/>
            <person name="Goraichik I."/>
            <person name="Dimitrov K.M."/>
            <person name="Suarez D.L."/>
            <person name="Swayne D.E."/>
        </authorList>
    </citation>
    <scope>NUCLEOTIDE SEQUENCE [LARGE SCALE GENOMIC DNA]</scope>
    <source>
        <strain evidence="11 12">11</strain>
    </source>
</reference>
<dbReference type="InterPro" id="IPR001242">
    <property type="entry name" value="Condensation_dom"/>
</dbReference>
<keyword evidence="5" id="KW-0436">Ligase</keyword>
<dbReference type="GO" id="GO:0044550">
    <property type="term" value="P:secondary metabolite biosynthetic process"/>
    <property type="evidence" value="ECO:0007669"/>
    <property type="project" value="UniProtKB-ARBA"/>
</dbReference>
<dbReference type="PROSITE" id="PS50206">
    <property type="entry name" value="RHODANESE_3"/>
    <property type="match status" value="1"/>
</dbReference>
<dbReference type="InterPro" id="IPR010060">
    <property type="entry name" value="NRPS_synth"/>
</dbReference>
<dbReference type="Gene3D" id="3.40.50.12780">
    <property type="entry name" value="N-terminal domain of ligase-like"/>
    <property type="match status" value="4"/>
</dbReference>
<dbReference type="Pfam" id="PF13193">
    <property type="entry name" value="AMP-binding_C"/>
    <property type="match status" value="5"/>
</dbReference>
<dbReference type="InterPro" id="IPR006162">
    <property type="entry name" value="Ppantetheine_attach_site"/>
</dbReference>
<feature type="domain" description="Carrier" evidence="9">
    <location>
        <begin position="4730"/>
        <end position="4806"/>
    </location>
</feature>
<dbReference type="GO" id="GO:0043041">
    <property type="term" value="P:amino acid activation for nonribosomal peptide biosynthetic process"/>
    <property type="evidence" value="ECO:0007669"/>
    <property type="project" value="TreeGrafter"/>
</dbReference>
<dbReference type="FunFam" id="3.30.300.30:FF:000010">
    <property type="entry name" value="Enterobactin synthetase component F"/>
    <property type="match status" value="5"/>
</dbReference>
<dbReference type="FunFam" id="3.40.50.12780:FF:000012">
    <property type="entry name" value="Non-ribosomal peptide synthetase"/>
    <property type="match status" value="2"/>
</dbReference>
<keyword evidence="6" id="KW-0677">Repeat</keyword>
<evidence type="ECO:0000256" key="5">
    <source>
        <dbReference type="ARBA" id="ARBA00022598"/>
    </source>
</evidence>
<feature type="domain" description="Carrier" evidence="9">
    <location>
        <begin position="5853"/>
        <end position="5928"/>
    </location>
</feature>
<dbReference type="GO" id="GO:0016874">
    <property type="term" value="F:ligase activity"/>
    <property type="evidence" value="ECO:0007669"/>
    <property type="project" value="UniProtKB-KW"/>
</dbReference>
<dbReference type="GO" id="GO:0008610">
    <property type="term" value="P:lipid biosynthetic process"/>
    <property type="evidence" value="ECO:0007669"/>
    <property type="project" value="UniProtKB-ARBA"/>
</dbReference>
<dbReference type="FunFam" id="3.40.50.980:FF:000001">
    <property type="entry name" value="Non-ribosomal peptide synthetase"/>
    <property type="match status" value="2"/>
</dbReference>
<dbReference type="Pfam" id="PF00668">
    <property type="entry name" value="Condensation"/>
    <property type="match status" value="7"/>
</dbReference>
<dbReference type="OrthoDB" id="9765680at2"/>
<feature type="domain" description="Carrier" evidence="9">
    <location>
        <begin position="2032"/>
        <end position="2107"/>
    </location>
</feature>
<dbReference type="PROSITE" id="PS00012">
    <property type="entry name" value="PHOSPHOPANTETHEINE"/>
    <property type="match status" value="4"/>
</dbReference>
<dbReference type="Gene3D" id="3.40.50.980">
    <property type="match status" value="6"/>
</dbReference>
<dbReference type="InterPro" id="IPR000873">
    <property type="entry name" value="AMP-dep_synth/lig_dom"/>
</dbReference>
<dbReference type="Pfam" id="PF00550">
    <property type="entry name" value="PP-binding"/>
    <property type="match status" value="5"/>
</dbReference>
<keyword evidence="8" id="KW-0511">Multifunctional enzyme</keyword>
<dbReference type="EMBL" id="FXAZ01000008">
    <property type="protein sequence ID" value="SMG57751.1"/>
    <property type="molecule type" value="Genomic_DNA"/>
</dbReference>
<dbReference type="NCBIfam" id="NF003417">
    <property type="entry name" value="PRK04813.1"/>
    <property type="match status" value="8"/>
</dbReference>
<feature type="domain" description="Rhodanese" evidence="10">
    <location>
        <begin position="441"/>
        <end position="539"/>
    </location>
</feature>
<dbReference type="NCBIfam" id="NF004282">
    <property type="entry name" value="PRK05691.1"/>
    <property type="match status" value="8"/>
</dbReference>
<dbReference type="InterPro" id="IPR025110">
    <property type="entry name" value="AMP-bd_C"/>
</dbReference>
<dbReference type="FunFam" id="3.30.559.30:FF:000001">
    <property type="entry name" value="Non-ribosomal peptide synthetase"/>
    <property type="match status" value="1"/>
</dbReference>
<dbReference type="Gene3D" id="3.30.559.10">
    <property type="entry name" value="Chloramphenicol acetyltransferase-like domain"/>
    <property type="match status" value="7"/>
</dbReference>
<dbReference type="InterPro" id="IPR001763">
    <property type="entry name" value="Rhodanese-like_dom"/>
</dbReference>
<dbReference type="InterPro" id="IPR010071">
    <property type="entry name" value="AA_adenyl_dom"/>
</dbReference>
<dbReference type="InterPro" id="IPR045851">
    <property type="entry name" value="AMP-bd_C_sf"/>
</dbReference>
<dbReference type="PANTHER" id="PTHR45527">
    <property type="entry name" value="NONRIBOSOMAL PEPTIDE SYNTHETASE"/>
    <property type="match status" value="1"/>
</dbReference>
<protein>
    <submittedName>
        <fullName evidence="11">Non-ribosomal peptide synthase domain TIGR01720/amino acid adenylation domain-containing protein</fullName>
    </submittedName>
</protein>
<dbReference type="RefSeq" id="WP_085498315.1">
    <property type="nucleotide sequence ID" value="NZ_FXAZ01000008.1"/>
</dbReference>
<evidence type="ECO:0000313" key="11">
    <source>
        <dbReference type="EMBL" id="SMG57751.1"/>
    </source>
</evidence>
<dbReference type="FunFam" id="1.10.1200.10:FF:000005">
    <property type="entry name" value="Nonribosomal peptide synthetase 1"/>
    <property type="match status" value="5"/>
</dbReference>
<dbReference type="InterPro" id="IPR009081">
    <property type="entry name" value="PP-bd_ACP"/>
</dbReference>
<evidence type="ECO:0000256" key="6">
    <source>
        <dbReference type="ARBA" id="ARBA00022737"/>
    </source>
</evidence>
<dbReference type="FunFam" id="2.30.38.10:FF:000001">
    <property type="entry name" value="Non-ribosomal peptide synthetase PvdI"/>
    <property type="match status" value="5"/>
</dbReference>
<dbReference type="STRING" id="1852522.SAMN06295960_4528"/>
<dbReference type="SUPFAM" id="SSF52777">
    <property type="entry name" value="CoA-dependent acyltransferases"/>
    <property type="match status" value="14"/>
</dbReference>
<dbReference type="GO" id="GO:0005829">
    <property type="term" value="C:cytosol"/>
    <property type="evidence" value="ECO:0007669"/>
    <property type="project" value="TreeGrafter"/>
</dbReference>
<dbReference type="Gene3D" id="1.10.1200.10">
    <property type="entry name" value="ACP-like"/>
    <property type="match status" value="5"/>
</dbReference>
<dbReference type="FunFam" id="3.40.50.980:FF:000002">
    <property type="entry name" value="Enterobactin synthetase component F"/>
    <property type="match status" value="1"/>
</dbReference>
<dbReference type="SMART" id="SM00823">
    <property type="entry name" value="PKS_PP"/>
    <property type="match status" value="5"/>
</dbReference>
<dbReference type="Gene3D" id="2.30.38.10">
    <property type="entry name" value="Luciferase, Domain 3"/>
    <property type="match status" value="3"/>
</dbReference>
<comment type="similarity">
    <text evidence="2">Belongs to the ATP-dependent AMP-binding enzyme family.</text>
</comment>
<dbReference type="GO" id="GO:0031177">
    <property type="term" value="F:phosphopantetheine binding"/>
    <property type="evidence" value="ECO:0007669"/>
    <property type="project" value="InterPro"/>
</dbReference>
<dbReference type="InterPro" id="IPR023213">
    <property type="entry name" value="CAT-like_dom_sf"/>
</dbReference>
<evidence type="ECO:0000256" key="8">
    <source>
        <dbReference type="ARBA" id="ARBA00023268"/>
    </source>
</evidence>
<sequence>MRENTNEQYGLTQAQRRIWFMEIMNPGTSITMLSATYQMTGEIDTQLLEQAAAEIVNTYDAFRIRISGDLQHPMQWFEEPENVQARISRLELSTTEQFYAWVKEVSEKPVSVFDEHLHQFTLIQFANGQVWLNLTVNHIIADGLSVNALLHAVMEKYLKLRKGISSSYHAPSYLDYISTELEYEQSQRYQKGKQYWLTKYSTLPETTGIKSYPPFLIGSESNKLAITLDGSRYERILAFSEQYQVSLYTLFLSVMYTLLYKLTDSSDVPVGTVFANRTSKKEKETIGMFVSTVATRIRLNPDEHVLSLIQTVSKENTADLRYQKYPYNQLIQDLREQHGRNDLSGLFRTSLEYLPLEIVEYEDIKVRLEAHFARHEMDDLLLRFDHMLNEGHVILHASYRTGLFETAEINRIMEQYVTVLDQFLQTPELPVRDISLLSDEERHRILGVFNLPVAELSEGEAFHRYVEKFAREIPNHPAVVYMDTQLTYGELNERAERLASLLREQGVGRETITGIWAERSVELLVGVLAVWKAGGAYVPLDPDYPAERIEYMLSDSEASVLLTQRHLLERAGGWLADDRLKLQAVYAMDDEQIYNGDALAVECESADSAPQDLAYVIYTSGTTGRPKGVMIEHGSLVNTADAYRREYRLDQFPVRLLQLASFSFDVFVGDIARTLYNGGTMVIVPKDDRIDPNRLYGWIRDQSITVFESTPALILPFMQHIYEEGLDIGSMQLLITSSDACSVTDYRLLQERFGGQFRIINSYGVTEAAIDSSFYDEALDKLPSSGHVPIGKAWLNARFYIVDAALKPVPVGVPGELVIGGAGVARGYWNRPDLTAEKFADSPFVAGERLYRTGDLARWLEDGNVDFIGRIDYQVKIRGFRIELGEIETALLRFPGVKQAVVTDRTDEQGHKYLCGYVAGDTSLQLSDLLSQLKQELPAHMIPARLMFLDKLPLTPNGKIDRKALPEPTGEVEAGHEYVAPRTTMETRLALIWQQVLGIARVGVQDDFFDLGGHSLRASTLVSKIRKELQVEVPLRDVFRYTTIKQLAQRIGGLKQQETYEIGKTAEAEYYPVSSEQKRLYVLRQLDGAERSYNMSAALVLEGKLDRTRTEYAFRALIQRHETLRTGIEQVQGELVQRIYDEVEFAVDYFESSEQEVDEVVEAYYRPFDLTKPPLLRIGLIQIAEDRHMLLFDMHHIVSDGISTALLFDEFSRLYRGEELSPLHTQYKDYAVWQHSEAYGQMLQPQKEYWLEQLSGELPVLELPTDFPRPAVQSFDGRTVKFYIGKERTEKLKELAARTGTTLYMVLLSAYSILMHKYSGQEDLIVGTPIAGRTQDEVQPIVGMFINTLAIRSRPERSKPYLSYLEEIKDITLGAFEHQNYLFEDLVDSLHIPRATGRNPLFDTFFSLQNTENEQIVIEGLEQSFYPLENRTSKFELLLDISELDGQLECRLEYATALYKQETAKRFARHYDKLIETIAAAPDGDIASLEMLTEEEIRELVRGFNDSEADYPQQQTIHGLFEEQAELYPDNVAAVMNERQLTYRELNERSNRLARKLRETGVEADQLVAILAERSLDMVVGILAILKAGGAYVPVDPDYPEERIRFMIEDSGAPLLLIQKHLHEKTDFAGTRLELDDFVWGDSGTDSTTSEGALDASNLEPMSGPSNLAYVIYTSGTTGRPKGTLIEHKNVVRLLFNDKNLFDFGPSDTWTLFHSFCFDFSVWEMYGALLYGGKLVIVPTLTAKSPADFLALLGREQVTILNQTPTYFYQLLREVLADHPYDLRIRNVIFGGEALSPLLLKGFKTKYPETKLINMYGITETTVHVTYKEMTWVEMEAAKSNIGKPIPTLSVYVLDANRRPVPIGVAGEMYVAGEGLARGYLNRPDLTAEKFVDSPFAEGEKLYRSGDLAAWLPDGNIEYLGRIDHQVKIRGYRIELDEIETQLLNVEGVEEAVVLARQDDGGEKALVAYFVADRTLTVSDMRTSLAQGMPGYMIPSYFVQLKRMPLTSNGKVDRKALPAPQSGLHTGVEYVAPRNRTESQLVKIWEEVLGYSGIGVQDNFFELGGHSLRATNLVSKIRKEMNVELPLRDVFRYITVESMAGAIASLEEMRHSSIPKAEEKAYYPVSSAQKRLYVLHQLDGSELNYNLPSALQMEGALNEDKLEKALTALVSRHDMLRTGFEIVDGEPVQRIHPLTAFKVEKLQVSEDQVAAILEGFIQPFDLTEPPLLRALLIELEKEKFLLALDIHHIGSDGLSMDVLLREFVRLYNGEELPELRIQYKDYAVWQQSEEQRQRIKRQEEYWRGVFSSELPVLELPLDFSRPAVQQFDGQTLTFTLDAEKSEALKRLAGDSGATLYMLLLAAYSVLLHKYAGQEDIVVGTPIAARSHADLQPIIGMFVNTLALRLGPVAERTFLDYLQEVKETTLGAYEHQDYPFEELVEALQVSRDLSRNPLFDTMFSLQKHESLDVTLDGLQWSLFDIEEKTAKFDLSLDIVEAGNELVCKIEYATSLFRQDTMVRLAGHYEQLLASIVTQPGARIADLELLTDSEKHDLLVKFDVSSAALAKQPAAEGTGLEADELWRERTFHELFEEQAERTPGALAVVYEDSKLTYAELNAKANHLAYALRARGVKPEQVVGILAGRSTELLIGVLAVWKAGGAYVPLDPDYPAERIEYMLADSGASVLLTQSCLLEQAEAWRSNGASALHTVLALDDAATYSLGAAEVAVAVGVQTQGVQAVGEAGAEARGLAQAEIASAETSATAEAEQNVLAVNLASNPANVNKPCDLAYVIYTSGTTGRPKGVMIEHRSLVNTAAGYRRDYRLDQFPVRLLQLASFSFDVFVGDIARTLYNGGTMVIVPKDDRIDPTRLYGWIHDYAVTVFESTPALIVPFMEHVHAEGLDLSSMQLLITSSDACSVADYRTLQERYGSQFRIINSYGVTEAAIDSSFYDEPLDKLPKTGSVPIGKAWLNAKFYIVDANLKPVPIGVLGELVIGGAGVARGYLNRPDLTAEKFVDSPFAAGERLYRTGDLARWMPDGNVDFIGRIDNQVKIHGYRIELGEIEAAMQHVAGVRQALVIDRADERGQKYLCGYVAADSSFDLEGLVSHLDAALPAHMVPSRMMRLDQMPLTPNGKIDRQALPVPEGSIRAEAAYTAPRTPAEQALAEVWQSVLGVEQVGTMDNFFALGGDSIKALQVSSRLLQAGYKLVMKDLFHYPTISALSLQLQTADRTASQAVVMGEVILTPIQRWFFEQNPADVHHSNQAFMQFSKQGFDEEALRQAVRQLVVHHDALRTVYRLTVDGYSAWNRGAGENEALFDLEVVDCKGAQDVQEAVETRANDIQASIDLENGPLVKLGLFRCDDGDHLLIAIHHLVVDGVSWRIMLEDFAAGYEQALQGKPIRLPLKTDSFQTWAKQLANYANGSAMESERAYWQHIEQLSYEPLPKDFEQGRSKLKDSGLVTVRWTAEETEQLLKHAHRAYRTEMNDLLLAALGLAVQAWSGRERVLVNLEGHGREHILPDVDITRTVGWFTSQFPVVLEFGHAQALGHQVKQVKESLRRIPKKGIGYGILRYLSAPRDGERFAVEPEISFNYLGQFDQDYESSGSQPSPFSPGSDSSPNAGMDFVLDINGMVSEGVLELTIRYGETQYKRETVERLGTLLHSSLREVISHCVSKERPELTPSDVLLQDVTVDELERLAEHTAALGELENVYTLTPLQKGMLFHSLLDADSEAYFEQVTFDLYGSLNVEAFTQGLDTLVQRNEALRTNFITGWRDEPIQVVFRERKCEVHFEDIRSVSDEHLKKRVADFVSADKANKFDLDRGSLMRVTVLRTGDESYHVIWSHHHILMDGWCMSFMIKEVFDTYFAFQEKRTPELPPVTSYSRYIEWLEAQDAATASRYWSEYLAGYDQQTKLPQEKTQLKQGAFEAAELDVELSKELTGQIERVARQQQVTLNTFMQTVWGLVLQIYNNSEDVVFGSVVSGRPVEIPGIESMIGLFINTIPVRIQGKAEETAADILRKTQDQALASGAYETFPLFEIQSLSEQKRDLINHIMVFENYPMEEQIEQVVGGEKAALKIANIQSPEQTNYDLDITVIPEEHILLRFTYNVLTFREQDIRQIHGHFARALEQVAANPDIRVNELELLTAAEKEQILGAFNPAQPEAAPAAAFHRLFEEQAERTPEAEAVVYENDRLTYAELNERANRLASTLRDSGIGRETIVGILAERSVDLLVAVLAVWKAGGAYVPLDPDYPADRVRFMLEDSGAKVLLTQMPLRERAEAWLGEEELALAAVLYLDDEASYSEERTNAPRDSDMVSNTILDKLSGMVSSKLADAVDDGYCDGDESHTYVAGMGRFHEARPEDLAYVIYTSGTTGKPKGVMIEHRSLVNTAAGYRREYRLDQFPVRLLQLASFSFDVFVGDIARTLYNGGTMVIVPKDDRIDPARLHHWMERERVTIFESTPALIVPFLEYVHEQGLSISGMELLITSSDSCSVADYRTLQDRFGSSLRIINAYGVTEAAIDSSFYDEEVTKLPQTGHVPIGKAWLNAKFYIVDAHLNPVPVGVLGELVIGGVGVARGYLNRPELSKEKFVDSPFVAGERLYRTGDLARWLEDGNVDFIGRIDYQAKIRGYRIETGEIESQLLRVEGVREAVVLVRSEANGQKALCAYYTPDTGAELAVNVLRRELAQELPGYMIPSYFVELDRLPLTPNGKIDRKALPVPEEGAGGGREYVAPRTELEAKLAIIWQDVLVREKAVGVTDNFFDLGGHSLRATTLVSKMHKELGVKFPLRDVFRYSTVEEMAAAMEQLEIGSFTAIPAAEPSGYYPLSSAQKRLYILNQLEGGELSYNIPGAMLFEGELDRQRFEEAFRGLVARHETLRTGFEMVEGEAVQRIYEEAAFLVEYVQISGEQAEETVRQFVRAFDLAKPPLLRVGLAELAPDQHILMFDTHHIVSDGVSIDVLIEEFVRLYSGEQLEPLRIQYKDYAVWQQSDEQKAQLAKQEVYWLDMFRGELPVLELPTDYPRPAMQSYEGSTLQLFMNSEKSEGLKRLAAENGATLYMVLLAAYNVLLHKYSGQEDVVVGTPIAGRNHSDVQPLIGMFVNTLAIRSYPAAGKTFLDYLMEIKETTLGAFEHQNYPFEELVDKVNVARDLSRNPLFDTMFALQNTENLEIELPGLHLSTYASEEIVSKFDLSLDVTEIEEGLEYLFEYATALYKTETVEKLAAHYLQLLESILRNPLATIAELDILTSVEKEQILGVFNPAQLEAVPAAAFHRLFEEQAERTPEAAAVVYENDRLTYAELNERANRLASTLRASGIGRETIVGILAERTVDLLVAVLAVWKAGGAYVPLDPDYPVDRVRFMLEDSGAKVLLTQTPLRERAEAWLGEEELALATVLYLDDEASYSEERTTVRMGSDKLSGIVSEEQTNAPMGSDKLSGMISVKPKDAPSGSDMVSGMVSGKLTGAVNDGDESHPNAVGKDSFHEARPEDLAYVIYTSGTTGKPKGVMIEHRSLVNTAAGYRREYRLDQFPVRLLQLASFSFDVFVGDIARTLYNGGTMVIVPKDDRIDPSRLHYWMERERVTIFESTPALIVPFMEYVHEQGLDMSWMELLITSSDSCSVADYRTLQERFGSLFRIINAYGVTEAAIDSSFYDEELMKLPQTGHVPIGKAWLNAKFYIVDAYLNPVPAGVLGELVIGGVGVARGYLNRPELTEEKFVDSPFTTGERLYRTGDLARWMEDGNVDFIGRIDNQAKIRGYRIETGEIESQLMRVEGVREAVVLVRSDANGQKVLCAYYTTDGELTVADLKRAISSELPGYMIPSYFVELERLPLTPNGKIDRKALPAPEGGAGGGREYVAPRTELEAKLVAIWQDVLGPVTIGVTDNFFDLGGHSLRATTLVSKVHKELSVDLPLRDVFRHSTIEAMAEAISQLERQEHLSIPVVDKRDYYPLSSVQKRLYIQQQLEGAELSYNMSGMTVLVGRLERNQFEAALKGLIARHEILRTGFEMVDGEPVQRIYPDLKFAVEYAKATESETKSIADGFVRVFDLERPPLLRVGLVEWGVERHLLMLDIHHIVTDGMSMGIFVEELLRLYNGETLEPLRIQYKEFAAWQQSEPVKEQLKRQEAYWLDVLEGKLPTLELPTDFVRPAVRSFEGDVLPFSIDKQMTDSLQRIADENGATLYMVLSAVYSILLSKYSGQEDFIVGTPVSGRTHADLEPLIGMFVNTLAIRHYPSGEKTFHAYLNEVKETMLGAYDHQDYPFEELVKKLQVPRDQSRNPLFDVMFALETKEDNVQSFGDIQIESYPETHTVSQFDLTLVISMLDEGMNGQFEYATKLFTRNLIDNFVQDLLVIITQICEQPSVLLKDISLNGQAEQEQDVLEAIDIIF</sequence>
<dbReference type="CDD" id="cd19531">
    <property type="entry name" value="LCL_NRPS-like"/>
    <property type="match status" value="4"/>
</dbReference>
<name>A0A1X7LV46_9BACL</name>
<dbReference type="Proteomes" id="UP000193834">
    <property type="component" value="Unassembled WGS sequence"/>
</dbReference>
<dbReference type="NCBIfam" id="TIGR01733">
    <property type="entry name" value="AA-adenyl-dom"/>
    <property type="match status" value="4"/>
</dbReference>
<keyword evidence="3" id="KW-0596">Phosphopantetheine</keyword>
<keyword evidence="12" id="KW-1185">Reference proteome</keyword>
<keyword evidence="7" id="KW-0045">Antibiotic biosynthesis</keyword>
<evidence type="ECO:0000256" key="7">
    <source>
        <dbReference type="ARBA" id="ARBA00023194"/>
    </source>
</evidence>